<organism evidence="1 2">
    <name type="scientific">Rhizopogon vinicolor AM-OR11-026</name>
    <dbReference type="NCBI Taxonomy" id="1314800"/>
    <lineage>
        <taxon>Eukaryota</taxon>
        <taxon>Fungi</taxon>
        <taxon>Dikarya</taxon>
        <taxon>Basidiomycota</taxon>
        <taxon>Agaricomycotina</taxon>
        <taxon>Agaricomycetes</taxon>
        <taxon>Agaricomycetidae</taxon>
        <taxon>Boletales</taxon>
        <taxon>Suillineae</taxon>
        <taxon>Rhizopogonaceae</taxon>
        <taxon>Rhizopogon</taxon>
    </lineage>
</organism>
<reference evidence="1 2" key="1">
    <citation type="submission" date="2016-06" db="EMBL/GenBank/DDBJ databases">
        <title>Comparative genomics of the ectomycorrhizal sister species Rhizopogon vinicolor and Rhizopogon vesiculosus (Basidiomycota: Boletales) reveals a divergence of the mating type B locus.</title>
        <authorList>
            <consortium name="DOE Joint Genome Institute"/>
            <person name="Mujic A.B."/>
            <person name="Kuo A."/>
            <person name="Tritt A."/>
            <person name="Lipzen A."/>
            <person name="Chen C."/>
            <person name="Johnson J."/>
            <person name="Sharma A."/>
            <person name="Barry K."/>
            <person name="Grigoriev I.V."/>
            <person name="Spatafora J.W."/>
        </authorList>
    </citation>
    <scope>NUCLEOTIDE SEQUENCE [LARGE SCALE GENOMIC DNA]</scope>
    <source>
        <strain evidence="1 2">AM-OR11-026</strain>
    </source>
</reference>
<evidence type="ECO:0000313" key="2">
    <source>
        <dbReference type="Proteomes" id="UP000092154"/>
    </source>
</evidence>
<sequence>MNLHKGLLSALWRLSDEVLYQTFLQCLPEPDIMQCSPELPPLLLTRICRRWREVAVDMPGLWCRLFMEIDGSNWQQSVFCYDSWLKRSQGLPLALELCGNADDATGLQSLLEPYNNQISSLVIYDDVTEASDLLLRNLPALRELTLMGGLTRFYQQPVAGSILRLPLTLRSLRLIEGACIDTFQHLCSFNPVWAHLTHVEIVLNDPHIFLHLLQLGLNLSSVMIHLIPRHNNVIPALEPITHTNLQFLYLVCDWHKGRSPLHGMFASLSLPILRVLVARDVGVRWPHEEFQAFLARSNCPLESLTLPAGRTLDEQRAEYIALLPSLKVLEEYRRP</sequence>
<accession>A0A1B7MRK0</accession>
<protein>
    <recommendedName>
        <fullName evidence="3">F-box domain-containing protein</fullName>
    </recommendedName>
</protein>
<keyword evidence="2" id="KW-1185">Reference proteome</keyword>
<dbReference type="AlphaFoldDB" id="A0A1B7MRK0"/>
<proteinExistence type="predicted"/>
<evidence type="ECO:0000313" key="1">
    <source>
        <dbReference type="EMBL" id="OAX35245.1"/>
    </source>
</evidence>
<dbReference type="Proteomes" id="UP000092154">
    <property type="component" value="Unassembled WGS sequence"/>
</dbReference>
<gene>
    <name evidence="1" type="ORF">K503DRAFT_723284</name>
</gene>
<dbReference type="OrthoDB" id="3253362at2759"/>
<dbReference type="InParanoid" id="A0A1B7MRK0"/>
<dbReference type="EMBL" id="KV448517">
    <property type="protein sequence ID" value="OAX35245.1"/>
    <property type="molecule type" value="Genomic_DNA"/>
</dbReference>
<name>A0A1B7MRK0_9AGAM</name>
<evidence type="ECO:0008006" key="3">
    <source>
        <dbReference type="Google" id="ProtNLM"/>
    </source>
</evidence>